<accession>A0ABR7KDH8</accession>
<reference evidence="2 3" key="1">
    <citation type="submission" date="2020-08" db="EMBL/GenBank/DDBJ databases">
        <authorList>
            <person name="Liu C."/>
            <person name="Sun Q."/>
        </authorList>
    </citation>
    <scope>NUCLEOTIDE SEQUENCE [LARGE SCALE GENOMIC DNA]</scope>
    <source>
        <strain evidence="2 3">NSJ-22</strain>
    </source>
</reference>
<evidence type="ECO:0000313" key="2">
    <source>
        <dbReference type="EMBL" id="MBC6010791.1"/>
    </source>
</evidence>
<dbReference type="Pfam" id="PF02558">
    <property type="entry name" value="ApbA"/>
    <property type="match status" value="1"/>
</dbReference>
<dbReference type="Proteomes" id="UP000603474">
    <property type="component" value="Unassembled WGS sequence"/>
</dbReference>
<dbReference type="Gene3D" id="3.40.50.720">
    <property type="entry name" value="NAD(P)-binding Rossmann-like Domain"/>
    <property type="match status" value="1"/>
</dbReference>
<proteinExistence type="predicted"/>
<dbReference type="InterPro" id="IPR013332">
    <property type="entry name" value="KPR_N"/>
</dbReference>
<dbReference type="InterPro" id="IPR036291">
    <property type="entry name" value="NAD(P)-bd_dom_sf"/>
</dbReference>
<comment type="caution">
    <text evidence="2">The sequence shown here is derived from an EMBL/GenBank/DDBJ whole genome shotgun (WGS) entry which is preliminary data.</text>
</comment>
<protein>
    <submittedName>
        <fullName evidence="2">Ketopantoate reductase family protein</fullName>
    </submittedName>
</protein>
<keyword evidence="3" id="KW-1185">Reference proteome</keyword>
<dbReference type="RefSeq" id="WP_187012894.1">
    <property type="nucleotide sequence ID" value="NZ_JACRWG010000063.1"/>
</dbReference>
<organism evidence="2 3">
    <name type="scientific">Catenibacterium faecis</name>
    <dbReference type="NCBI Taxonomy" id="2764323"/>
    <lineage>
        <taxon>Bacteria</taxon>
        <taxon>Bacillati</taxon>
        <taxon>Bacillota</taxon>
        <taxon>Erysipelotrichia</taxon>
        <taxon>Erysipelotrichales</taxon>
        <taxon>Coprobacillaceae</taxon>
        <taxon>Catenibacterium</taxon>
    </lineage>
</organism>
<feature type="domain" description="Ketopantoate reductase N-terminal" evidence="1">
    <location>
        <begin position="3"/>
        <end position="120"/>
    </location>
</feature>
<dbReference type="SUPFAM" id="SSF51735">
    <property type="entry name" value="NAD(P)-binding Rossmann-fold domains"/>
    <property type="match status" value="1"/>
</dbReference>
<sequence>MRILIYGAGVIGSLYAVLLKEAGYDTTIYARGHRLEALQNQGLLYKKNNIIKKVDIKVIDYLQDNDIYDFIFLTVRENQLYQALKELKSNKSKNIITMVNSIDTYEKWESIVGKGRILPAFPGAGGSITNDILDASLTPRLIQPTTFSEITGKKTNRTQQLIQIFKHARIPFQQVNDMHIWQLCHLGMVVPLADAYYQTEYPESVGQDKLVMKNTAKELKYNFKILYEKLHTLSPYKMHIFRILPIPILTYILSKTYKSHFGYTFMYQHAIKAPDEMKELHNQFNSYIKKWRL</sequence>
<evidence type="ECO:0000259" key="1">
    <source>
        <dbReference type="Pfam" id="PF02558"/>
    </source>
</evidence>
<evidence type="ECO:0000313" key="3">
    <source>
        <dbReference type="Proteomes" id="UP000603474"/>
    </source>
</evidence>
<gene>
    <name evidence="2" type="ORF">H8909_11230</name>
</gene>
<name>A0ABR7KDH8_9FIRM</name>
<dbReference type="EMBL" id="JACRWG010000063">
    <property type="protein sequence ID" value="MBC6010791.1"/>
    <property type="molecule type" value="Genomic_DNA"/>
</dbReference>